<dbReference type="InterPro" id="IPR051471">
    <property type="entry name" value="Bacterial_PTS_sugar_comp"/>
</dbReference>
<protein>
    <submittedName>
        <fullName evidence="9">PTS sugar transporter</fullName>
    </submittedName>
</protein>
<dbReference type="InterPro" id="IPR004701">
    <property type="entry name" value="PTS_EIIA_man-typ"/>
</dbReference>
<dbReference type="InterPro" id="IPR033887">
    <property type="entry name" value="PTS_IIA_man"/>
</dbReference>
<keyword evidence="3" id="KW-0963">Cytoplasm</keyword>
<comment type="subcellular location">
    <subcellularLocation>
        <location evidence="1">Cytoplasm</location>
    </subcellularLocation>
</comment>
<dbReference type="SUPFAM" id="SSF53062">
    <property type="entry name" value="PTS system fructose IIA component-like"/>
    <property type="match status" value="1"/>
</dbReference>
<evidence type="ECO:0000256" key="2">
    <source>
        <dbReference type="ARBA" id="ARBA00022448"/>
    </source>
</evidence>
<keyword evidence="6" id="KW-0598">Phosphotransferase system</keyword>
<evidence type="ECO:0000313" key="10">
    <source>
        <dbReference type="Proteomes" id="UP000654345"/>
    </source>
</evidence>
<dbReference type="Proteomes" id="UP000654345">
    <property type="component" value="Unassembled WGS sequence"/>
</dbReference>
<evidence type="ECO:0000256" key="7">
    <source>
        <dbReference type="ARBA" id="ARBA00022777"/>
    </source>
</evidence>
<evidence type="ECO:0000256" key="3">
    <source>
        <dbReference type="ARBA" id="ARBA00022490"/>
    </source>
</evidence>
<sequence>MIGIVLVSHGILAEGLKNAAEMIIGPQERLIAIGMPPQADLATLRHEIEAALLQVGDQGGALILVDILGGSPANIGLHLAKSDTEVICGTNLPMLLEMLTQRENSTLQELASLAVQTAREGVIRLSGQPADEDE</sequence>
<feature type="domain" description="PTS EIIA type-4" evidence="8">
    <location>
        <begin position="1"/>
        <end position="122"/>
    </location>
</feature>
<evidence type="ECO:0000256" key="6">
    <source>
        <dbReference type="ARBA" id="ARBA00022683"/>
    </source>
</evidence>
<keyword evidence="4 9" id="KW-0762">Sugar transport</keyword>
<keyword evidence="2" id="KW-0813">Transport</keyword>
<keyword evidence="5" id="KW-0808">Transferase</keyword>
<proteinExistence type="predicted"/>
<dbReference type="CDD" id="cd00006">
    <property type="entry name" value="PTS_IIA_man"/>
    <property type="match status" value="1"/>
</dbReference>
<dbReference type="PANTHER" id="PTHR33799:SF1">
    <property type="entry name" value="PTS SYSTEM MANNOSE-SPECIFIC EIIAB COMPONENT-RELATED"/>
    <property type="match status" value="1"/>
</dbReference>
<dbReference type="Gene3D" id="3.40.50.510">
    <property type="entry name" value="Phosphotransferase system, mannose-type IIA component"/>
    <property type="match status" value="1"/>
</dbReference>
<organism evidence="9 10">
    <name type="scientific">Ktedonobacter robiniae</name>
    <dbReference type="NCBI Taxonomy" id="2778365"/>
    <lineage>
        <taxon>Bacteria</taxon>
        <taxon>Bacillati</taxon>
        <taxon>Chloroflexota</taxon>
        <taxon>Ktedonobacteria</taxon>
        <taxon>Ktedonobacterales</taxon>
        <taxon>Ktedonobacteraceae</taxon>
        <taxon>Ktedonobacter</taxon>
    </lineage>
</organism>
<dbReference type="RefSeq" id="WP_201372202.1">
    <property type="nucleotide sequence ID" value="NZ_BNJG01000001.1"/>
</dbReference>
<keyword evidence="10" id="KW-1185">Reference proteome</keyword>
<name>A0ABQ3UTB3_9CHLR</name>
<dbReference type="EMBL" id="BNJG01000001">
    <property type="protein sequence ID" value="GHO55630.1"/>
    <property type="molecule type" value="Genomic_DNA"/>
</dbReference>
<dbReference type="PANTHER" id="PTHR33799">
    <property type="entry name" value="PTS PERMEASE-RELATED-RELATED"/>
    <property type="match status" value="1"/>
</dbReference>
<dbReference type="PROSITE" id="PS51096">
    <property type="entry name" value="PTS_EIIA_TYPE_4"/>
    <property type="match status" value="1"/>
</dbReference>
<keyword evidence="7" id="KW-0418">Kinase</keyword>
<evidence type="ECO:0000256" key="4">
    <source>
        <dbReference type="ARBA" id="ARBA00022597"/>
    </source>
</evidence>
<reference evidence="9 10" key="1">
    <citation type="journal article" date="2021" name="Int. J. Syst. Evol. Microbiol.">
        <title>Reticulibacter mediterranei gen. nov., sp. nov., within the new family Reticulibacteraceae fam. nov., and Ktedonospora formicarum gen. nov., sp. nov., Ktedonobacter robiniae sp. nov., Dictyobacter formicarum sp. nov. and Dictyobacter arantiisoli sp. nov., belonging to the class Ktedonobacteria.</title>
        <authorList>
            <person name="Yabe S."/>
            <person name="Zheng Y."/>
            <person name="Wang C.M."/>
            <person name="Sakai Y."/>
            <person name="Abe K."/>
            <person name="Yokota A."/>
            <person name="Donadio S."/>
            <person name="Cavaletti L."/>
            <person name="Monciardini P."/>
        </authorList>
    </citation>
    <scope>NUCLEOTIDE SEQUENCE [LARGE SCALE GENOMIC DNA]</scope>
    <source>
        <strain evidence="9 10">SOSP1-30</strain>
    </source>
</reference>
<evidence type="ECO:0000256" key="5">
    <source>
        <dbReference type="ARBA" id="ARBA00022679"/>
    </source>
</evidence>
<evidence type="ECO:0000259" key="8">
    <source>
        <dbReference type="PROSITE" id="PS51096"/>
    </source>
</evidence>
<dbReference type="InterPro" id="IPR036662">
    <property type="entry name" value="PTS_EIIA_man-typ_sf"/>
</dbReference>
<gene>
    <name evidence="9" type="ORF">KSB_41050</name>
</gene>
<evidence type="ECO:0000313" key="9">
    <source>
        <dbReference type="EMBL" id="GHO55630.1"/>
    </source>
</evidence>
<comment type="caution">
    <text evidence="9">The sequence shown here is derived from an EMBL/GenBank/DDBJ whole genome shotgun (WGS) entry which is preliminary data.</text>
</comment>
<evidence type="ECO:0000256" key="1">
    <source>
        <dbReference type="ARBA" id="ARBA00004496"/>
    </source>
</evidence>
<dbReference type="Pfam" id="PF03610">
    <property type="entry name" value="EIIA-man"/>
    <property type="match status" value="1"/>
</dbReference>
<accession>A0ABQ3UTB3</accession>